<dbReference type="EMBL" id="OW152821">
    <property type="protein sequence ID" value="CAH2077015.1"/>
    <property type="molecule type" value="Genomic_DNA"/>
</dbReference>
<evidence type="ECO:0008006" key="4">
    <source>
        <dbReference type="Google" id="ProtNLM"/>
    </source>
</evidence>
<feature type="non-terminal residue" evidence="2">
    <location>
        <position position="244"/>
    </location>
</feature>
<dbReference type="InterPro" id="IPR034754">
    <property type="entry name" value="GEMIN8"/>
</dbReference>
<feature type="compositionally biased region" description="Basic residues" evidence="1">
    <location>
        <begin position="20"/>
        <end position="29"/>
    </location>
</feature>
<name>A0ABN8J7H9_9NEOP</name>
<dbReference type="Proteomes" id="UP000837857">
    <property type="component" value="Chromosome 9"/>
</dbReference>
<keyword evidence="3" id="KW-1185">Reference proteome</keyword>
<evidence type="ECO:0000313" key="2">
    <source>
        <dbReference type="EMBL" id="CAH2077015.1"/>
    </source>
</evidence>
<feature type="region of interest" description="Disordered" evidence="1">
    <location>
        <begin position="1"/>
        <end position="37"/>
    </location>
</feature>
<organism evidence="2 3">
    <name type="scientific">Iphiclides podalirius</name>
    <name type="common">scarce swallowtail</name>
    <dbReference type="NCBI Taxonomy" id="110791"/>
    <lineage>
        <taxon>Eukaryota</taxon>
        <taxon>Metazoa</taxon>
        <taxon>Ecdysozoa</taxon>
        <taxon>Arthropoda</taxon>
        <taxon>Hexapoda</taxon>
        <taxon>Insecta</taxon>
        <taxon>Pterygota</taxon>
        <taxon>Neoptera</taxon>
        <taxon>Endopterygota</taxon>
        <taxon>Lepidoptera</taxon>
        <taxon>Glossata</taxon>
        <taxon>Ditrysia</taxon>
        <taxon>Papilionoidea</taxon>
        <taxon>Papilionidae</taxon>
        <taxon>Papilioninae</taxon>
        <taxon>Iphiclides</taxon>
    </lineage>
</organism>
<dbReference type="PANTHER" id="PTHR16238">
    <property type="entry name" value="GEM-ASSOCIATED PROTEIN 8"/>
    <property type="match status" value="1"/>
</dbReference>
<sequence length="244" mass="29058">MLQQVPDKETQNNTKTQSKQARRRRKRKFAATQKSGRKEIKTKNPKFFSAMSTWAENFTVAATWQLKHQIAYWKAKAKALEYENEILHEIIRKNNFVDNVSIDKRKTPDETETHVNNLGQWTETYEDSQEGDIYEDSQYYENCEDDQEDELEVSEEFIQFLTANAKYKEDARRERERLRARVQAEESLQREPQETTEEKQAKLKELYGSHWQRISALEIALQSQFIHDVDKDKAIYWPNVPLNF</sequence>
<evidence type="ECO:0000313" key="3">
    <source>
        <dbReference type="Proteomes" id="UP000837857"/>
    </source>
</evidence>
<gene>
    <name evidence="2" type="ORF">IPOD504_LOCUS17510</name>
</gene>
<evidence type="ECO:0000256" key="1">
    <source>
        <dbReference type="SAM" id="MobiDB-lite"/>
    </source>
</evidence>
<dbReference type="Pfam" id="PF15348">
    <property type="entry name" value="GEMIN8"/>
    <property type="match status" value="1"/>
</dbReference>
<proteinExistence type="predicted"/>
<dbReference type="PANTHER" id="PTHR16238:SF7">
    <property type="entry name" value="GEM-ASSOCIATED PROTEIN 8"/>
    <property type="match status" value="1"/>
</dbReference>
<reference evidence="2" key="1">
    <citation type="submission" date="2022-03" db="EMBL/GenBank/DDBJ databases">
        <authorList>
            <person name="Martin H S."/>
        </authorList>
    </citation>
    <scope>NUCLEOTIDE SEQUENCE</scope>
</reference>
<accession>A0ABN8J7H9</accession>
<feature type="compositionally biased region" description="Basic and acidic residues" evidence="1">
    <location>
        <begin position="1"/>
        <end position="10"/>
    </location>
</feature>
<protein>
    <recommendedName>
        <fullName evidence="4">Gem-associated protein 8</fullName>
    </recommendedName>
</protein>